<name>A0ABU7F4U4_9TELE</name>
<feature type="region of interest" description="Disordered" evidence="1">
    <location>
        <begin position="1492"/>
        <end position="1512"/>
    </location>
</feature>
<feature type="compositionally biased region" description="Polar residues" evidence="1">
    <location>
        <begin position="1018"/>
        <end position="1035"/>
    </location>
</feature>
<feature type="compositionally biased region" description="Basic and acidic residues" evidence="1">
    <location>
        <begin position="666"/>
        <end position="680"/>
    </location>
</feature>
<feature type="compositionally biased region" description="Basic and acidic residues" evidence="1">
    <location>
        <begin position="645"/>
        <end position="654"/>
    </location>
</feature>
<dbReference type="Proteomes" id="UP001352852">
    <property type="component" value="Unassembled WGS sequence"/>
</dbReference>
<feature type="compositionally biased region" description="Basic and acidic residues" evidence="1">
    <location>
        <begin position="760"/>
        <end position="779"/>
    </location>
</feature>
<feature type="region of interest" description="Disordered" evidence="1">
    <location>
        <begin position="575"/>
        <end position="619"/>
    </location>
</feature>
<feature type="region of interest" description="Disordered" evidence="1">
    <location>
        <begin position="1266"/>
        <end position="1323"/>
    </location>
</feature>
<protein>
    <recommendedName>
        <fullName evidence="2">DUF4585 domain-containing protein</fullName>
    </recommendedName>
</protein>
<evidence type="ECO:0000313" key="3">
    <source>
        <dbReference type="EMBL" id="MED6294320.1"/>
    </source>
</evidence>
<feature type="region of interest" description="Disordered" evidence="1">
    <location>
        <begin position="1105"/>
        <end position="1146"/>
    </location>
</feature>
<feature type="compositionally biased region" description="Polar residues" evidence="1">
    <location>
        <begin position="821"/>
        <end position="840"/>
    </location>
</feature>
<feature type="compositionally biased region" description="Low complexity" evidence="1">
    <location>
        <begin position="1218"/>
        <end position="1228"/>
    </location>
</feature>
<feature type="region of interest" description="Disordered" evidence="1">
    <location>
        <begin position="978"/>
        <end position="1036"/>
    </location>
</feature>
<evidence type="ECO:0000259" key="2">
    <source>
        <dbReference type="Pfam" id="PF15232"/>
    </source>
</evidence>
<dbReference type="InterPro" id="IPR052303">
    <property type="entry name" value="CEFIP"/>
</dbReference>
<organism evidence="3 4">
    <name type="scientific">Characodon lateralis</name>
    <dbReference type="NCBI Taxonomy" id="208331"/>
    <lineage>
        <taxon>Eukaryota</taxon>
        <taxon>Metazoa</taxon>
        <taxon>Chordata</taxon>
        <taxon>Craniata</taxon>
        <taxon>Vertebrata</taxon>
        <taxon>Euteleostomi</taxon>
        <taxon>Actinopterygii</taxon>
        <taxon>Neopterygii</taxon>
        <taxon>Teleostei</taxon>
        <taxon>Neoteleostei</taxon>
        <taxon>Acanthomorphata</taxon>
        <taxon>Ovalentaria</taxon>
        <taxon>Atherinomorphae</taxon>
        <taxon>Cyprinodontiformes</taxon>
        <taxon>Goodeidae</taxon>
        <taxon>Characodon</taxon>
    </lineage>
</organism>
<feature type="region of interest" description="Disordered" evidence="1">
    <location>
        <begin position="817"/>
        <end position="840"/>
    </location>
</feature>
<feature type="region of interest" description="Disordered" evidence="1">
    <location>
        <begin position="1215"/>
        <end position="1238"/>
    </location>
</feature>
<reference evidence="3 4" key="1">
    <citation type="submission" date="2021-06" db="EMBL/GenBank/DDBJ databases">
        <authorList>
            <person name="Palmer J.M."/>
        </authorList>
    </citation>
    <scope>NUCLEOTIDE SEQUENCE [LARGE SCALE GENOMIC DNA]</scope>
    <source>
        <strain evidence="3 4">CL_MEX2019</strain>
        <tissue evidence="3">Muscle</tissue>
    </source>
</reference>
<sequence>MSGAPVSLESVSPDAELCAQHHLCLNEAEILGGSISADCFVSDTKRQLRTAAADMKTEKGCAQTLSTSGQVIDLLQEDGQHILETKDETRYVDLESEDQRDCRFGQRNRVSVIVKNGVFKTVCASEPNSDLSEMNAEEGDNTRGEKCVEDVRNVPSPSSLPCLKNNEACPQIGVKSGESAVTHTKVSKGQGSGNAEHDEESHSTHSYLSGRSEWEDCEEVDNVSLVFSDESAPCVTEDHYITTHGIQLSELSDHEGDYDLGVGSSTSWDIENDSQVYPFVEYSFEGGGAAGERGAGRPPRSQGAAAAAATVSTLLESDLCDAAKFCGSDEPEQKQHGGSSGGQIHLSIRTTSRAINDPSSIQDEENILYHARRAGDMSRYVFRGVDGKAETLCDRAKCFIAAPGRMHFGGRLRGKEVPEYSSGTSSAVSELDDADKEVRNLTARAFKSLAYPYFDAINFSTSSESSASEHGLGINKWSTFLDLKYGNVNMSQGLDPSVVSCQNSAASYETAKNRDNRGYKGIKPPTSKMFTLNANPHSASSSKQIQLMGKFGQGHSGLIRLTETLNFRCNVKSGMSGGERRTNGVQNAAGSRSTDEVTKNLQSSQQRMASKQPSKIMEDTHKKAIFASSLIKNVLSKKMQFEQERRMERGEISEPHQAPSPCFVQQERDSKGSRELERQSSKLSESGSDYARMCVDELGDIVDSGSCNSKRQDESAPATETNLNSANEAEIDTKKGALLRSQNSAFRCWKDEELGFQKDHKKHQTLEDKLPPVNDKESEAGPSSAGCGKLTKMSHLFVPSIQLLPSDGEVGPQLHRGAYSRNGSNTLYVTDSRSSKTSKSPEIKINLRSVRDKKTEQSGVSKLRAPNITSGAPGLIRTEDFKCQALAAALKGESSDKVPHFMVRDIRDNKGKLQTPIHQVRDVRKLVKSCYHFVSLDNNENKSSSNSSESHSEQNKQMHNRNPDSISPIVIKCQSVNTNNAEKPTGSLELIKQEQSDTRRSSPEGAKSAPPQKASGRAPNTSNNTEGSNGMSSESKIGLTKQETVLEMTENKPESKVANQVALEKLQAAVKTMEQLYVFEKNEWKRKNEPQLLTDSHVLSLIASAEQQESEERGGRAFNIDKAVTRDPNPNIDKTPPALSAHPSTDSSLRWVDKDLLKVFQTSNSHDERLVTKSEQTFDTTGSKNMSSFCSKPKAYTANVCQPNTIMHTPFSGNTFAPKSPKLPLPLKTSRTGISGKEDGELRGVMRFEHQTSAASVDNENYLTIPVKSQPSNSKLAVSADKTSVKTFHHQTQPSPPAGHEESFSRRQEDHSQRTKRSSIVLETHSPEIPSAAIYHSLPLAVSANQPQVYCFSPAMTPAPTQDPFQATQRKMLLDPTTGNYYLVDTPVSPATKRLFDPETGQYVDVPIPQHPMTPVPMPISPLALSPGAYGQAYMIYPGFMSAPSVIPARTLVQSQMSVPLETESVEKASSQQVEGMYMESPFYMATGKSPQAVSGAQQQGASNRPHHGFSSINQPVISITSQQGPRIIAPPSFDGTTMSFVVEHR</sequence>
<feature type="region of interest" description="Disordered" evidence="1">
    <location>
        <begin position="705"/>
        <end position="728"/>
    </location>
</feature>
<dbReference type="InterPro" id="IPR027838">
    <property type="entry name" value="DUF4585"/>
</dbReference>
<dbReference type="PANTHER" id="PTHR33775">
    <property type="entry name" value="CARDIAC-ENRICHED FHL2-INTERACTING PROTEIN-RELATED"/>
    <property type="match status" value="1"/>
</dbReference>
<evidence type="ECO:0000313" key="4">
    <source>
        <dbReference type="Proteomes" id="UP001352852"/>
    </source>
</evidence>
<feature type="compositionally biased region" description="Polar residues" evidence="1">
    <location>
        <begin position="1266"/>
        <end position="1293"/>
    </location>
</feature>
<feature type="compositionally biased region" description="Polar residues" evidence="1">
    <location>
        <begin position="583"/>
        <end position="592"/>
    </location>
</feature>
<feature type="compositionally biased region" description="Basic and acidic residues" evidence="1">
    <location>
        <begin position="1299"/>
        <end position="1313"/>
    </location>
</feature>
<keyword evidence="4" id="KW-1185">Reference proteome</keyword>
<dbReference type="EMBL" id="JAHUTJ010075620">
    <property type="protein sequence ID" value="MED6294320.1"/>
    <property type="molecule type" value="Genomic_DNA"/>
</dbReference>
<feature type="compositionally biased region" description="Polar residues" evidence="1">
    <location>
        <begin position="599"/>
        <end position="613"/>
    </location>
</feature>
<feature type="region of interest" description="Disordered" evidence="1">
    <location>
        <begin position="760"/>
        <end position="786"/>
    </location>
</feature>
<feature type="region of interest" description="Disordered" evidence="1">
    <location>
        <begin position="937"/>
        <end position="966"/>
    </location>
</feature>
<feature type="region of interest" description="Disordered" evidence="1">
    <location>
        <begin position="645"/>
        <end position="688"/>
    </location>
</feature>
<feature type="compositionally biased region" description="Basic and acidic residues" evidence="1">
    <location>
        <begin position="991"/>
        <end position="1002"/>
    </location>
</feature>
<feature type="domain" description="DUF4585" evidence="2">
    <location>
        <begin position="1365"/>
        <end position="1430"/>
    </location>
</feature>
<feature type="compositionally biased region" description="Polar residues" evidence="1">
    <location>
        <begin position="180"/>
        <end position="189"/>
    </location>
</feature>
<dbReference type="Pfam" id="PF15232">
    <property type="entry name" value="DUF4585"/>
    <property type="match status" value="1"/>
</dbReference>
<proteinExistence type="predicted"/>
<dbReference type="PANTHER" id="PTHR33775:SF4">
    <property type="entry name" value="CHROMOSOME 4 OPEN READING FRAME 54"/>
    <property type="match status" value="1"/>
</dbReference>
<feature type="region of interest" description="Disordered" evidence="1">
    <location>
        <begin position="180"/>
        <end position="212"/>
    </location>
</feature>
<comment type="caution">
    <text evidence="3">The sequence shown here is derived from an EMBL/GenBank/DDBJ whole genome shotgun (WGS) entry which is preliminary data.</text>
</comment>
<accession>A0ABU7F4U4</accession>
<feature type="compositionally biased region" description="Low complexity" evidence="1">
    <location>
        <begin position="1492"/>
        <end position="1503"/>
    </location>
</feature>
<feature type="compositionally biased region" description="Polar residues" evidence="1">
    <location>
        <begin position="718"/>
        <end position="727"/>
    </location>
</feature>
<gene>
    <name evidence="3" type="ORF">CHARACLAT_019935</name>
</gene>
<evidence type="ECO:0000256" key="1">
    <source>
        <dbReference type="SAM" id="MobiDB-lite"/>
    </source>
</evidence>